<keyword evidence="4 9" id="KW-0812">Transmembrane</keyword>
<keyword evidence="9" id="KW-0297">G-protein coupled receptor</keyword>
<evidence type="ECO:0000256" key="8">
    <source>
        <dbReference type="ARBA" id="ARBA00023224"/>
    </source>
</evidence>
<dbReference type="GO" id="GO:0005886">
    <property type="term" value="C:plasma membrane"/>
    <property type="evidence" value="ECO:0000318"/>
    <property type="project" value="GO_Central"/>
</dbReference>
<protein>
    <recommendedName>
        <fullName evidence="10">Olfactory receptor</fullName>
    </recommendedName>
</protein>
<keyword evidence="5 10" id="KW-0552">Olfaction</keyword>
<comment type="subcellular location">
    <subcellularLocation>
        <location evidence="10">Cell membrane</location>
        <topology evidence="10">Multi-pass membrane protein</topology>
    </subcellularLocation>
    <subcellularLocation>
        <location evidence="2">Membrane</location>
        <topology evidence="2">Multi-pass membrane protein</topology>
    </subcellularLocation>
</comment>
<dbReference type="AlphaFoldDB" id="A0A8J0UFI1"/>
<dbReference type="GeneID" id="108707598"/>
<keyword evidence="3 10" id="KW-0716">Sensory transduction</keyword>
<name>A0A8J0UFI1_XENLA</name>
<dbReference type="RefSeq" id="XP_018101078.1">
    <property type="nucleotide sequence ID" value="XM_018245589.2"/>
</dbReference>
<organism evidence="12 13">
    <name type="scientific">Xenopus laevis</name>
    <name type="common">African clawed frog</name>
    <dbReference type="NCBI Taxonomy" id="8355"/>
    <lineage>
        <taxon>Eukaryota</taxon>
        <taxon>Metazoa</taxon>
        <taxon>Chordata</taxon>
        <taxon>Craniata</taxon>
        <taxon>Vertebrata</taxon>
        <taxon>Euteleostomi</taxon>
        <taxon>Amphibia</taxon>
        <taxon>Batrachia</taxon>
        <taxon>Anura</taxon>
        <taxon>Pipoidea</taxon>
        <taxon>Pipidae</taxon>
        <taxon>Xenopodinae</taxon>
        <taxon>Xenopus</taxon>
        <taxon>Xenopus</taxon>
    </lineage>
</organism>
<feature type="transmembrane region" description="Helical" evidence="10">
    <location>
        <begin position="95"/>
        <end position="122"/>
    </location>
</feature>
<evidence type="ECO:0000256" key="9">
    <source>
        <dbReference type="RuleBase" id="RU000688"/>
    </source>
</evidence>
<reference evidence="13" key="1">
    <citation type="submission" date="2025-08" db="UniProtKB">
        <authorList>
            <consortium name="RefSeq"/>
        </authorList>
    </citation>
    <scope>IDENTIFICATION</scope>
    <source>
        <strain evidence="13">J_2021</strain>
        <tissue evidence="13">Erythrocytes</tissue>
    </source>
</reference>
<comment type="similarity">
    <text evidence="9">Belongs to the G-protein coupled receptor 1 family.</text>
</comment>
<accession>A0A8J0UFI1</accession>
<dbReference type="Pfam" id="PF13853">
    <property type="entry name" value="7tm_4"/>
    <property type="match status" value="1"/>
</dbReference>
<feature type="transmembrane region" description="Helical" evidence="10">
    <location>
        <begin position="240"/>
        <end position="264"/>
    </location>
</feature>
<feature type="transmembrane region" description="Helical" evidence="10">
    <location>
        <begin position="276"/>
        <end position="298"/>
    </location>
</feature>
<dbReference type="PRINTS" id="PR00237">
    <property type="entry name" value="GPCRRHODOPSN"/>
</dbReference>
<proteinExistence type="inferred from homology"/>
<evidence type="ECO:0000256" key="10">
    <source>
        <dbReference type="RuleBase" id="RU363047"/>
    </source>
</evidence>
<feature type="transmembrane region" description="Helical" evidence="10">
    <location>
        <begin position="64"/>
        <end position="89"/>
    </location>
</feature>
<keyword evidence="8 9" id="KW-0807">Transducer</keyword>
<keyword evidence="7 10" id="KW-0472">Membrane</keyword>
<keyword evidence="10" id="KW-1003">Cell membrane</keyword>
<dbReference type="OrthoDB" id="5969463at2759"/>
<evidence type="ECO:0000256" key="5">
    <source>
        <dbReference type="ARBA" id="ARBA00022725"/>
    </source>
</evidence>
<evidence type="ECO:0000256" key="3">
    <source>
        <dbReference type="ARBA" id="ARBA00022606"/>
    </source>
</evidence>
<dbReference type="InterPro" id="IPR050402">
    <property type="entry name" value="OR51/52/56-like"/>
</dbReference>
<evidence type="ECO:0000259" key="11">
    <source>
        <dbReference type="PROSITE" id="PS50262"/>
    </source>
</evidence>
<evidence type="ECO:0000256" key="1">
    <source>
        <dbReference type="ARBA" id="ARBA00002936"/>
    </source>
</evidence>
<comment type="function">
    <text evidence="1">Odorant receptor.</text>
</comment>
<feature type="transmembrane region" description="Helical" evidence="10">
    <location>
        <begin position="28"/>
        <end position="52"/>
    </location>
</feature>
<dbReference type="PROSITE" id="PS50262">
    <property type="entry name" value="G_PROTEIN_RECEP_F1_2"/>
    <property type="match status" value="1"/>
</dbReference>
<dbReference type="InterPro" id="IPR000725">
    <property type="entry name" value="Olfact_rcpt"/>
</dbReference>
<dbReference type="GO" id="GO:0004984">
    <property type="term" value="F:olfactory receptor activity"/>
    <property type="evidence" value="ECO:0000318"/>
    <property type="project" value="GO_Central"/>
</dbReference>
<keyword evidence="9 13" id="KW-0675">Receptor</keyword>
<dbReference type="Proteomes" id="UP000186698">
    <property type="component" value="Chromosome 2L"/>
</dbReference>
<feature type="transmembrane region" description="Helical" evidence="10">
    <location>
        <begin position="200"/>
        <end position="228"/>
    </location>
</feature>
<evidence type="ECO:0000256" key="2">
    <source>
        <dbReference type="ARBA" id="ARBA00004141"/>
    </source>
</evidence>
<dbReference type="PANTHER" id="PTHR26450">
    <property type="entry name" value="OLFACTORY RECEPTOR 56B1-RELATED"/>
    <property type="match status" value="1"/>
</dbReference>
<keyword evidence="6 10" id="KW-1133">Transmembrane helix</keyword>
<evidence type="ECO:0000313" key="12">
    <source>
        <dbReference type="Proteomes" id="UP000186698"/>
    </source>
</evidence>
<gene>
    <name evidence="13" type="primary">LOC108707598</name>
</gene>
<dbReference type="PROSITE" id="PS00237">
    <property type="entry name" value="G_PROTEIN_RECEP_F1_1"/>
    <property type="match status" value="1"/>
</dbReference>
<dbReference type="InterPro" id="IPR017452">
    <property type="entry name" value="GPCR_Rhodpsn_7TM"/>
</dbReference>
<dbReference type="SUPFAM" id="SSF81321">
    <property type="entry name" value="Family A G protein-coupled receptor-like"/>
    <property type="match status" value="1"/>
</dbReference>
<dbReference type="PANTHER" id="PTHR26450:SF442">
    <property type="entry name" value="OLFACTORY RECEPTOR"/>
    <property type="match status" value="1"/>
</dbReference>
<feature type="domain" description="G-protein coupled receptors family 1 profile" evidence="11">
    <location>
        <begin position="44"/>
        <end position="296"/>
    </location>
</feature>
<feature type="transmembrane region" description="Helical" evidence="10">
    <location>
        <begin position="143"/>
        <end position="166"/>
    </location>
</feature>
<evidence type="ECO:0000256" key="4">
    <source>
        <dbReference type="ARBA" id="ARBA00022692"/>
    </source>
</evidence>
<sequence length="329" mass="37021">MMEMVNNSSFHPEYFILIGIPGLEEYHFLLSTPFCCMYVLTLLGNSLLLFVIGTNEKLHQPMYIFLMMLSATDLLLCSSAVPKALSIFWFKSHEIVFSGCLLQVFFIHYLFVIESSVLLTMAYDRYIAICSPLTYKSTVTNSFIVKTALLSVTRAFCIITPLVVLLNRLPYEHSNVIGHTYCEHMAVAKLATADTLVNSVYGLVAAFSSTGIDMIIIASSYVVIFRAVLRLPASEDRFKAFNTCGSHLCVITMFYIPAFFSFIAHRVGKDKIPPSAHILLANLYVLVPPMMNPIIYGVRTTDIRQKVLSMFCKKWDRDKHLGKSGLLEA</sequence>
<dbReference type="InterPro" id="IPR000276">
    <property type="entry name" value="GPCR_Rhodpsn"/>
</dbReference>
<dbReference type="PRINTS" id="PR00245">
    <property type="entry name" value="OLFACTORYR"/>
</dbReference>
<evidence type="ECO:0000313" key="13">
    <source>
        <dbReference type="RefSeq" id="XP_018101078.1"/>
    </source>
</evidence>
<dbReference type="GO" id="GO:0004930">
    <property type="term" value="F:G protein-coupled receptor activity"/>
    <property type="evidence" value="ECO:0007669"/>
    <property type="project" value="UniProtKB-KW"/>
</dbReference>
<dbReference type="Gene3D" id="1.20.1070.10">
    <property type="entry name" value="Rhodopsin 7-helix transmembrane proteins"/>
    <property type="match status" value="1"/>
</dbReference>
<evidence type="ECO:0000256" key="6">
    <source>
        <dbReference type="ARBA" id="ARBA00022989"/>
    </source>
</evidence>
<dbReference type="KEGG" id="xla:108707598"/>
<keyword evidence="12" id="KW-1185">Reference proteome</keyword>
<evidence type="ECO:0000256" key="7">
    <source>
        <dbReference type="ARBA" id="ARBA00023136"/>
    </source>
</evidence>
<dbReference type="FunFam" id="1.20.1070.10:FF:000006">
    <property type="entry name" value="Olfactory receptor"/>
    <property type="match status" value="1"/>
</dbReference>